<dbReference type="OrthoDB" id="4478691at2759"/>
<dbReference type="OMA" id="RDMYLLM"/>
<dbReference type="EMBL" id="GG704911">
    <property type="protein sequence ID" value="EAS36032.3"/>
    <property type="molecule type" value="Genomic_DNA"/>
</dbReference>
<dbReference type="RefSeq" id="XP_001247615.2">
    <property type="nucleotide sequence ID" value="XM_001247614.2"/>
</dbReference>
<accession>J3KJ34</accession>
<keyword evidence="2" id="KW-1185">Reference proteome</keyword>
<evidence type="ECO:0000313" key="2">
    <source>
        <dbReference type="Proteomes" id="UP000001261"/>
    </source>
</evidence>
<evidence type="ECO:0000313" key="1">
    <source>
        <dbReference type="EMBL" id="EAS36032.3"/>
    </source>
</evidence>
<organism evidence="1 2">
    <name type="scientific">Coccidioides immitis (strain RS)</name>
    <name type="common">Valley fever fungus</name>
    <dbReference type="NCBI Taxonomy" id="246410"/>
    <lineage>
        <taxon>Eukaryota</taxon>
        <taxon>Fungi</taxon>
        <taxon>Dikarya</taxon>
        <taxon>Ascomycota</taxon>
        <taxon>Pezizomycotina</taxon>
        <taxon>Eurotiomycetes</taxon>
        <taxon>Eurotiomycetidae</taxon>
        <taxon>Onygenales</taxon>
        <taxon>Onygenaceae</taxon>
        <taxon>Coccidioides</taxon>
    </lineage>
</organism>
<dbReference type="InParanoid" id="J3KJ34"/>
<protein>
    <submittedName>
        <fullName evidence="1">Uncharacterized protein</fullName>
    </submittedName>
</protein>
<dbReference type="Proteomes" id="UP000001261">
    <property type="component" value="Unassembled WGS sequence"/>
</dbReference>
<reference evidence="2" key="2">
    <citation type="journal article" date="2010" name="Genome Res.">
        <title>Population genomic sequencing of Coccidioides fungi reveals recent hybridization and transposon control.</title>
        <authorList>
            <person name="Neafsey D.E."/>
            <person name="Barker B.M."/>
            <person name="Sharpton T.J."/>
            <person name="Stajich J.E."/>
            <person name="Park D.J."/>
            <person name="Whiston E."/>
            <person name="Hung C.-Y."/>
            <person name="McMahan C."/>
            <person name="White J."/>
            <person name="Sykes S."/>
            <person name="Heiman D."/>
            <person name="Young S."/>
            <person name="Zeng Q."/>
            <person name="Abouelleil A."/>
            <person name="Aftuck L."/>
            <person name="Bessette D."/>
            <person name="Brown A."/>
            <person name="FitzGerald M."/>
            <person name="Lui A."/>
            <person name="Macdonald J.P."/>
            <person name="Priest M."/>
            <person name="Orbach M.J."/>
            <person name="Galgiani J.N."/>
            <person name="Kirkland T.N."/>
            <person name="Cole G.T."/>
            <person name="Birren B.W."/>
            <person name="Henn M.R."/>
            <person name="Taylor J.W."/>
            <person name="Rounsley S.D."/>
        </authorList>
    </citation>
    <scope>GENOME REANNOTATION</scope>
    <source>
        <strain evidence="2">RS</strain>
    </source>
</reference>
<dbReference type="GeneID" id="24164418"/>
<name>J3KJ34_COCIM</name>
<reference evidence="2" key="1">
    <citation type="journal article" date="2009" name="Genome Res.">
        <title>Comparative genomic analyses of the human fungal pathogens Coccidioides and their relatives.</title>
        <authorList>
            <person name="Sharpton T.J."/>
            <person name="Stajich J.E."/>
            <person name="Rounsley S.D."/>
            <person name="Gardner M.J."/>
            <person name="Wortman J.R."/>
            <person name="Jordar V.S."/>
            <person name="Maiti R."/>
            <person name="Kodira C.D."/>
            <person name="Neafsey D.E."/>
            <person name="Zeng Q."/>
            <person name="Hung C.-Y."/>
            <person name="McMahan C."/>
            <person name="Muszewska A."/>
            <person name="Grynberg M."/>
            <person name="Mandel M.A."/>
            <person name="Kellner E.M."/>
            <person name="Barker B.M."/>
            <person name="Galgiani J.N."/>
            <person name="Orbach M.J."/>
            <person name="Kirkland T.N."/>
            <person name="Cole G.T."/>
            <person name="Henn M.R."/>
            <person name="Birren B.W."/>
            <person name="Taylor J.W."/>
        </authorList>
    </citation>
    <scope>NUCLEOTIDE SEQUENCE [LARGE SCALE GENOMIC DNA]</scope>
    <source>
        <strain evidence="2">RS</strain>
    </source>
</reference>
<proteinExistence type="predicted"/>
<dbReference type="AlphaFoldDB" id="J3KJ34"/>
<sequence>MRETLGMINIWATEKRFLEDDLIELIRIARNEDYYSLARRVYFDHITIPLVVSPERDMYLLMLRARLETSTWYLLEYHGYQDERRVHDLPDDDRLRKEIYFKIVQETTKELLLRAEWESLNINGDERFHIFTIKGVRELEGPLRVEAGNARGVGRDWLRIESLAVGNGEALDTHFETIDGGLESHRISQQGLRARMQGLVT</sequence>
<dbReference type="VEuPathDB" id="FungiDB:CIMG_12791"/>
<gene>
    <name evidence="1" type="ORF">CIMG_12791</name>
</gene>
<dbReference type="KEGG" id="cim:CIMG_12791"/>